<dbReference type="Gene3D" id="3.10.10.10">
    <property type="entry name" value="HIV Type 1 Reverse Transcriptase, subunit A, domain 1"/>
    <property type="match status" value="1"/>
</dbReference>
<protein>
    <submittedName>
        <fullName evidence="1">Uncharacterized protein</fullName>
    </submittedName>
</protein>
<keyword evidence="2" id="KW-1185">Reference proteome</keyword>
<evidence type="ECO:0000313" key="2">
    <source>
        <dbReference type="Proteomes" id="UP000765509"/>
    </source>
</evidence>
<dbReference type="SUPFAM" id="SSF56672">
    <property type="entry name" value="DNA/RNA polymerases"/>
    <property type="match status" value="1"/>
</dbReference>
<dbReference type="AlphaFoldDB" id="A0A9Q3JSP5"/>
<name>A0A9Q3JSP5_9BASI</name>
<proteinExistence type="predicted"/>
<dbReference type="InterPro" id="IPR043502">
    <property type="entry name" value="DNA/RNA_pol_sf"/>
</dbReference>
<dbReference type="InterPro" id="IPR043128">
    <property type="entry name" value="Rev_trsase/Diguanyl_cyclase"/>
</dbReference>
<reference evidence="1" key="1">
    <citation type="submission" date="2021-03" db="EMBL/GenBank/DDBJ databases">
        <title>Draft genome sequence of rust myrtle Austropuccinia psidii MF-1, a brazilian biotype.</title>
        <authorList>
            <person name="Quecine M.C."/>
            <person name="Pachon D.M.R."/>
            <person name="Bonatelli M.L."/>
            <person name="Correr F.H."/>
            <person name="Franceschini L.M."/>
            <person name="Leite T.F."/>
            <person name="Margarido G.R.A."/>
            <person name="Almeida C.A."/>
            <person name="Ferrarezi J.A."/>
            <person name="Labate C.A."/>
        </authorList>
    </citation>
    <scope>NUCLEOTIDE SEQUENCE</scope>
    <source>
        <strain evidence="1">MF-1</strain>
    </source>
</reference>
<accession>A0A9Q3JSP5</accession>
<sequence>MKPLIIISLTLIYPHPSQFIKIKVELLLMENCTSNHFILVNDYFSINAIDISNQEDRYFNIGDNKRHKFGFLKNNKQITVIRNEEPNPEKHSFISEQLTEAEFNQELTEKVKERLIDLLFKCKNAFTTDKEPLGEIIGHEVDIILKVEKPHPPRLRRPAYPASPRAKEALEVHIKELMDLGLLRNIGYNEQVEVTTHVIITYHNEKSRMVGDLRASNTYTIPDRYPRPRICETLTQFPQSRQFQEAAEDNFPLWNI</sequence>
<evidence type="ECO:0000313" key="1">
    <source>
        <dbReference type="EMBL" id="MBW0568658.1"/>
    </source>
</evidence>
<organism evidence="1 2">
    <name type="scientific">Austropuccinia psidii MF-1</name>
    <dbReference type="NCBI Taxonomy" id="1389203"/>
    <lineage>
        <taxon>Eukaryota</taxon>
        <taxon>Fungi</taxon>
        <taxon>Dikarya</taxon>
        <taxon>Basidiomycota</taxon>
        <taxon>Pucciniomycotina</taxon>
        <taxon>Pucciniomycetes</taxon>
        <taxon>Pucciniales</taxon>
        <taxon>Sphaerophragmiaceae</taxon>
        <taxon>Austropuccinia</taxon>
    </lineage>
</organism>
<dbReference type="OrthoDB" id="3250101at2759"/>
<dbReference type="Gene3D" id="3.30.70.270">
    <property type="match status" value="1"/>
</dbReference>
<comment type="caution">
    <text evidence="1">The sequence shown here is derived from an EMBL/GenBank/DDBJ whole genome shotgun (WGS) entry which is preliminary data.</text>
</comment>
<gene>
    <name evidence="1" type="ORF">O181_108373</name>
</gene>
<dbReference type="Proteomes" id="UP000765509">
    <property type="component" value="Unassembled WGS sequence"/>
</dbReference>
<dbReference type="EMBL" id="AVOT02083044">
    <property type="protein sequence ID" value="MBW0568658.1"/>
    <property type="molecule type" value="Genomic_DNA"/>
</dbReference>